<proteinExistence type="predicted"/>
<accession>A0ABT2FF02</accession>
<keyword evidence="3" id="KW-1185">Reference proteome</keyword>
<dbReference type="SUPFAM" id="SSF101262">
    <property type="entry name" value="Methenyltetrahydrofolate cyclohydrolase-like"/>
    <property type="match status" value="1"/>
</dbReference>
<evidence type="ECO:0000313" key="3">
    <source>
        <dbReference type="Proteomes" id="UP001201549"/>
    </source>
</evidence>
<reference evidence="3" key="1">
    <citation type="submission" date="2023-07" db="EMBL/GenBank/DDBJ databases">
        <title>Shewanella mangrovi sp. nov., an acetaldehyde- degrading bacterium isolated from mangrove sediment.</title>
        <authorList>
            <person name="Liu Y."/>
        </authorList>
    </citation>
    <scope>NUCLEOTIDE SEQUENCE [LARGE SCALE GENOMIC DNA]</scope>
    <source>
        <strain evidence="3">C32</strain>
    </source>
</reference>
<dbReference type="EMBL" id="JAKOGG010000001">
    <property type="protein sequence ID" value="MCS4554833.1"/>
    <property type="molecule type" value="Genomic_DNA"/>
</dbReference>
<dbReference type="RefSeq" id="WP_238894086.1">
    <property type="nucleotide sequence ID" value="NZ_JAKOGG010000001.1"/>
</dbReference>
<sequence>MKQDEISGLTSDLILDRSTTQLLDDFGAGKASPGSGSAAALLSILSAKMILTVCDISLEKAGCERYHKEFEFITSKIKENFEPRLRELFELDARDFEKVVDLRIRRDRANDPSEKSRLSRESLELLEVATNYTFEVADISFALMEYGINIFEHGWHAVRGDSGVSISAAMSGIMSCIFITNLNLKTLKRRKYAAENLARVQSIQTRLENLQVKAFTCVTSIGAESIDSIQLELNTTSHPPSEPRLNMS</sequence>
<gene>
    <name evidence="2" type="ORF">L9G74_00090</name>
</gene>
<organism evidence="2 3">
    <name type="scientific">Shewanella electrica</name>
    <dbReference type="NCBI Taxonomy" id="515560"/>
    <lineage>
        <taxon>Bacteria</taxon>
        <taxon>Pseudomonadati</taxon>
        <taxon>Pseudomonadota</taxon>
        <taxon>Gammaproteobacteria</taxon>
        <taxon>Alteromonadales</taxon>
        <taxon>Shewanellaceae</taxon>
        <taxon>Shewanella</taxon>
    </lineage>
</organism>
<evidence type="ECO:0000313" key="2">
    <source>
        <dbReference type="EMBL" id="MCS4554833.1"/>
    </source>
</evidence>
<name>A0ABT2FF02_9GAMM</name>
<dbReference type="InterPro" id="IPR007044">
    <property type="entry name" value="Cyclodeamin/CycHdrlase"/>
</dbReference>
<protein>
    <submittedName>
        <fullName evidence="2">Cyclodeaminase/cyclohydrolase family protein</fullName>
    </submittedName>
</protein>
<dbReference type="Proteomes" id="UP001201549">
    <property type="component" value="Unassembled WGS sequence"/>
</dbReference>
<dbReference type="InterPro" id="IPR036178">
    <property type="entry name" value="Formintransfe-cycloase-like_sf"/>
</dbReference>
<comment type="caution">
    <text evidence="2">The sequence shown here is derived from an EMBL/GenBank/DDBJ whole genome shotgun (WGS) entry which is preliminary data.</text>
</comment>
<evidence type="ECO:0000259" key="1">
    <source>
        <dbReference type="Pfam" id="PF04961"/>
    </source>
</evidence>
<feature type="domain" description="Cyclodeaminase/cyclohydrolase" evidence="1">
    <location>
        <begin position="19"/>
        <end position="201"/>
    </location>
</feature>
<dbReference type="Pfam" id="PF04961">
    <property type="entry name" value="FTCD_C"/>
    <property type="match status" value="1"/>
</dbReference>
<dbReference type="Gene3D" id="1.20.120.680">
    <property type="entry name" value="Formiminotetrahydrofolate cyclodeaminase monomer, up-and-down helical bundle"/>
    <property type="match status" value="1"/>
</dbReference>